<reference evidence="2 3" key="1">
    <citation type="submission" date="2020-04" db="EMBL/GenBank/DDBJ databases">
        <title>Draft Genome Sequence of Streptomyces morookaense DSM 40503, an 8-azaguanine-producing strain.</title>
        <authorList>
            <person name="Qi J."/>
            <person name="Gao J.-M."/>
        </authorList>
    </citation>
    <scope>NUCLEOTIDE SEQUENCE [LARGE SCALE GENOMIC DNA]</scope>
    <source>
        <strain evidence="2 3">DSM 40503</strain>
    </source>
</reference>
<dbReference type="SUPFAM" id="SSF52980">
    <property type="entry name" value="Restriction endonuclease-like"/>
    <property type="match status" value="1"/>
</dbReference>
<keyword evidence="2" id="KW-0540">Nuclease</keyword>
<dbReference type="InterPro" id="IPR012296">
    <property type="entry name" value="Nuclease_put_TT1808"/>
</dbReference>
<dbReference type="AlphaFoldDB" id="A0A7Y7B930"/>
<dbReference type="CDD" id="cd06260">
    <property type="entry name" value="DUF820-like"/>
    <property type="match status" value="1"/>
</dbReference>
<keyword evidence="2" id="KW-0255">Endonuclease</keyword>
<evidence type="ECO:0000259" key="1">
    <source>
        <dbReference type="Pfam" id="PF05685"/>
    </source>
</evidence>
<protein>
    <submittedName>
        <fullName evidence="2">Uma2 family endonuclease</fullName>
    </submittedName>
</protein>
<dbReference type="PANTHER" id="PTHR35400:SF3">
    <property type="entry name" value="SLL1072 PROTEIN"/>
    <property type="match status" value="1"/>
</dbReference>
<dbReference type="PANTHER" id="PTHR35400">
    <property type="entry name" value="SLR1083 PROTEIN"/>
    <property type="match status" value="1"/>
</dbReference>
<accession>A0A7Y7B930</accession>
<dbReference type="GO" id="GO:0004519">
    <property type="term" value="F:endonuclease activity"/>
    <property type="evidence" value="ECO:0007669"/>
    <property type="project" value="UniProtKB-KW"/>
</dbReference>
<dbReference type="Proteomes" id="UP000587462">
    <property type="component" value="Unassembled WGS sequence"/>
</dbReference>
<keyword evidence="2" id="KW-0378">Hydrolase</keyword>
<keyword evidence="3" id="KW-1185">Reference proteome</keyword>
<dbReference type="Gene3D" id="3.90.1570.10">
    <property type="entry name" value="tt1808, chain A"/>
    <property type="match status" value="1"/>
</dbReference>
<evidence type="ECO:0000313" key="3">
    <source>
        <dbReference type="Proteomes" id="UP000587462"/>
    </source>
</evidence>
<organism evidence="2 3">
    <name type="scientific">Streptomyces morookaense</name>
    <name type="common">Streptoverticillium morookaense</name>
    <dbReference type="NCBI Taxonomy" id="1970"/>
    <lineage>
        <taxon>Bacteria</taxon>
        <taxon>Bacillati</taxon>
        <taxon>Actinomycetota</taxon>
        <taxon>Actinomycetes</taxon>
        <taxon>Kitasatosporales</taxon>
        <taxon>Streptomycetaceae</taxon>
        <taxon>Streptomyces</taxon>
    </lineage>
</organism>
<evidence type="ECO:0000313" key="2">
    <source>
        <dbReference type="EMBL" id="NVK81292.1"/>
    </source>
</evidence>
<dbReference type="InterPro" id="IPR008538">
    <property type="entry name" value="Uma2"/>
</dbReference>
<comment type="caution">
    <text evidence="2">The sequence shown here is derived from an EMBL/GenBank/DDBJ whole genome shotgun (WGS) entry which is preliminary data.</text>
</comment>
<dbReference type="RefSeq" id="WP_171085893.1">
    <property type="nucleotide sequence ID" value="NZ_BNBU01000015.1"/>
</dbReference>
<proteinExistence type="predicted"/>
<name>A0A7Y7B930_STRMO</name>
<dbReference type="Pfam" id="PF05685">
    <property type="entry name" value="Uma2"/>
    <property type="match status" value="1"/>
</dbReference>
<dbReference type="EMBL" id="JABBXF010000075">
    <property type="protein sequence ID" value="NVK81292.1"/>
    <property type="molecule type" value="Genomic_DNA"/>
</dbReference>
<sequence length="180" mass="20222">MTVQDDFLRETIERAAAVFEGFKIEAVGDRIVMTPQSDIQGWTVRRILNAIEDSGIDEDRFLADVLIRFPGEAPRCPDVAIMEEGAEKPYSHEALLAAVEVVSTKQDANDYEIKVRQYARFGVPAYLIVDPFEGVCHLLSLPEGDEYTSCRKFTYGATVTLNLADGSKVEIPTDKFKRWN</sequence>
<gene>
    <name evidence="2" type="ORF">HG542_27065</name>
</gene>
<dbReference type="InterPro" id="IPR011335">
    <property type="entry name" value="Restrct_endonuc-II-like"/>
</dbReference>
<feature type="domain" description="Putative restriction endonuclease" evidence="1">
    <location>
        <begin position="21"/>
        <end position="161"/>
    </location>
</feature>